<protein>
    <submittedName>
        <fullName evidence="1">Uncharacterized protein</fullName>
    </submittedName>
</protein>
<evidence type="ECO:0000313" key="1">
    <source>
        <dbReference type="EMBL" id="KRK40612.1"/>
    </source>
</evidence>
<dbReference type="STRING" id="1423726.FC07_GL000020"/>
<dbReference type="AlphaFoldDB" id="A0A0R1H9B7"/>
<gene>
    <name evidence="1" type="ORF">FC07_GL000020</name>
</gene>
<evidence type="ECO:0000313" key="2">
    <source>
        <dbReference type="Proteomes" id="UP000051461"/>
    </source>
</evidence>
<organism evidence="1 2">
    <name type="scientific">Loigolactobacillus bifermentans DSM 20003</name>
    <dbReference type="NCBI Taxonomy" id="1423726"/>
    <lineage>
        <taxon>Bacteria</taxon>
        <taxon>Bacillati</taxon>
        <taxon>Bacillota</taxon>
        <taxon>Bacilli</taxon>
        <taxon>Lactobacillales</taxon>
        <taxon>Lactobacillaceae</taxon>
        <taxon>Loigolactobacillus</taxon>
    </lineage>
</organism>
<reference evidence="1 2" key="1">
    <citation type="journal article" date="2015" name="Genome Announc.">
        <title>Expanding the biotechnology potential of lactobacilli through comparative genomics of 213 strains and associated genera.</title>
        <authorList>
            <person name="Sun Z."/>
            <person name="Harris H.M."/>
            <person name="McCann A."/>
            <person name="Guo C."/>
            <person name="Argimon S."/>
            <person name="Zhang W."/>
            <person name="Yang X."/>
            <person name="Jeffery I.B."/>
            <person name="Cooney J.C."/>
            <person name="Kagawa T.F."/>
            <person name="Liu W."/>
            <person name="Song Y."/>
            <person name="Salvetti E."/>
            <person name="Wrobel A."/>
            <person name="Rasinkangas P."/>
            <person name="Parkhill J."/>
            <person name="Rea M.C."/>
            <person name="O'Sullivan O."/>
            <person name="Ritari J."/>
            <person name="Douillard F.P."/>
            <person name="Paul Ross R."/>
            <person name="Yang R."/>
            <person name="Briner A.E."/>
            <person name="Felis G.E."/>
            <person name="de Vos W.M."/>
            <person name="Barrangou R."/>
            <person name="Klaenhammer T.R."/>
            <person name="Caufield P.W."/>
            <person name="Cui Y."/>
            <person name="Zhang H."/>
            <person name="O'Toole P.W."/>
        </authorList>
    </citation>
    <scope>NUCLEOTIDE SEQUENCE [LARGE SCALE GENOMIC DNA]</scope>
    <source>
        <strain evidence="1 2">DSM 20003</strain>
    </source>
</reference>
<dbReference type="InterPro" id="IPR009057">
    <property type="entry name" value="Homeodomain-like_sf"/>
</dbReference>
<dbReference type="EMBL" id="AZDA01000007">
    <property type="protein sequence ID" value="KRK40612.1"/>
    <property type="molecule type" value="Genomic_DNA"/>
</dbReference>
<dbReference type="Gene3D" id="1.10.357.10">
    <property type="entry name" value="Tetracycline Repressor, domain 2"/>
    <property type="match status" value="1"/>
</dbReference>
<accession>A0A0R1H9B7</accession>
<sequence length="217" mass="24205">MPTESTLALAYAKIADPAQLQQPEPQLRLRACLAVFSTFGYQDTTFHELAKNLKIPERQLHKRFPSKLMVAAAILKPFLKNTLPQYLKPLTPATSLMASLEQIVPAFLRLMHGQPQQMQLLTTLMNQTTAIQSEQIAYFAQLLLAADPDHFQRLRQAHLISTDADTELLLIIFTAVTTYFTENNLFDPDVTALLSAEKEISGIIAFLTQALAATPEP</sequence>
<dbReference type="PATRIC" id="fig|1423726.3.peg.20"/>
<dbReference type="OrthoDB" id="9812993at2"/>
<name>A0A0R1H9B7_9LACO</name>
<dbReference type="Proteomes" id="UP000051461">
    <property type="component" value="Unassembled WGS sequence"/>
</dbReference>
<dbReference type="SUPFAM" id="SSF46689">
    <property type="entry name" value="Homeodomain-like"/>
    <property type="match status" value="1"/>
</dbReference>
<comment type="caution">
    <text evidence="1">The sequence shown here is derived from an EMBL/GenBank/DDBJ whole genome shotgun (WGS) entry which is preliminary data.</text>
</comment>
<keyword evidence="2" id="KW-1185">Reference proteome</keyword>
<dbReference type="RefSeq" id="WP_057903424.1">
    <property type="nucleotide sequence ID" value="NZ_AZDA01000007.1"/>
</dbReference>
<proteinExistence type="predicted"/>